<feature type="domain" description="SHOCT" evidence="2">
    <location>
        <begin position="90"/>
        <end position="116"/>
    </location>
</feature>
<keyword evidence="4" id="KW-1185">Reference proteome</keyword>
<protein>
    <submittedName>
        <fullName evidence="3">SHOCT domain-containing protein</fullName>
    </submittedName>
</protein>
<keyword evidence="1" id="KW-0175">Coiled coil</keyword>
<sequence>MPPLRRFGRPGLIGTAARTAVIVGTANATTGAMQRRQAGKQQAAAEQQAYEAQVQQQQYEEAARQAAAQQAAYAPPAVAAAPAQDDLMAKLTQLGQLHAQGILDDAEFAAAKAKILS</sequence>
<dbReference type="Proteomes" id="UP000283374">
    <property type="component" value="Unassembled WGS sequence"/>
</dbReference>
<dbReference type="AlphaFoldDB" id="A0A413RLK2"/>
<evidence type="ECO:0000256" key="1">
    <source>
        <dbReference type="SAM" id="Coils"/>
    </source>
</evidence>
<organism evidence="3 4">
    <name type="scientific">Cellulomonas rhizosphaerae</name>
    <dbReference type="NCBI Taxonomy" id="2293719"/>
    <lineage>
        <taxon>Bacteria</taxon>
        <taxon>Bacillati</taxon>
        <taxon>Actinomycetota</taxon>
        <taxon>Actinomycetes</taxon>
        <taxon>Micrococcales</taxon>
        <taxon>Cellulomonadaceae</taxon>
        <taxon>Cellulomonas</taxon>
    </lineage>
</organism>
<accession>A0A413RLK2</accession>
<evidence type="ECO:0000259" key="2">
    <source>
        <dbReference type="Pfam" id="PF09851"/>
    </source>
</evidence>
<gene>
    <name evidence="3" type="ORF">D1825_09415</name>
</gene>
<name>A0A413RLK2_9CELL</name>
<evidence type="ECO:0000313" key="3">
    <source>
        <dbReference type="EMBL" id="RHA40948.1"/>
    </source>
</evidence>
<dbReference type="OrthoDB" id="5996503at2"/>
<dbReference type="InterPro" id="IPR018649">
    <property type="entry name" value="SHOCT"/>
</dbReference>
<evidence type="ECO:0000313" key="4">
    <source>
        <dbReference type="Proteomes" id="UP000283374"/>
    </source>
</evidence>
<dbReference type="RefSeq" id="WP_118767166.1">
    <property type="nucleotide sequence ID" value="NZ_QWKP01000191.1"/>
</dbReference>
<dbReference type="Pfam" id="PF09851">
    <property type="entry name" value="SHOCT"/>
    <property type="match status" value="1"/>
</dbReference>
<reference evidence="3 4" key="1">
    <citation type="submission" date="2018-08" db="EMBL/GenBank/DDBJ databases">
        <title>Cellulomonas rhizosphaerae sp. nov., a novel actinomycete isolated from soil.</title>
        <authorList>
            <person name="Tian Y."/>
        </authorList>
    </citation>
    <scope>NUCLEOTIDE SEQUENCE [LARGE SCALE GENOMIC DNA]</scope>
    <source>
        <strain evidence="3 4">NEAU-TCZ24</strain>
    </source>
</reference>
<comment type="caution">
    <text evidence="3">The sequence shown here is derived from an EMBL/GenBank/DDBJ whole genome shotgun (WGS) entry which is preliminary data.</text>
</comment>
<dbReference type="EMBL" id="QWKP01000191">
    <property type="protein sequence ID" value="RHA40948.1"/>
    <property type="molecule type" value="Genomic_DNA"/>
</dbReference>
<proteinExistence type="predicted"/>
<feature type="coiled-coil region" evidence="1">
    <location>
        <begin position="40"/>
        <end position="72"/>
    </location>
</feature>